<evidence type="ECO:0000313" key="2">
    <source>
        <dbReference type="EMBL" id="GHO87496.1"/>
    </source>
</evidence>
<organism evidence="2 3">
    <name type="scientific">Dictyobacter formicarum</name>
    <dbReference type="NCBI Taxonomy" id="2778368"/>
    <lineage>
        <taxon>Bacteria</taxon>
        <taxon>Bacillati</taxon>
        <taxon>Chloroflexota</taxon>
        <taxon>Ktedonobacteria</taxon>
        <taxon>Ktedonobacterales</taxon>
        <taxon>Dictyobacteraceae</taxon>
        <taxon>Dictyobacter</taxon>
    </lineage>
</organism>
<dbReference type="PANTHER" id="PTHR42951">
    <property type="entry name" value="METALLO-BETA-LACTAMASE DOMAIN-CONTAINING"/>
    <property type="match status" value="1"/>
</dbReference>
<accession>A0ABQ3VQX1</accession>
<dbReference type="SMART" id="SM00849">
    <property type="entry name" value="Lactamase_B"/>
    <property type="match status" value="1"/>
</dbReference>
<comment type="caution">
    <text evidence="2">The sequence shown here is derived from an EMBL/GenBank/DDBJ whole genome shotgun (WGS) entry which is preliminary data.</text>
</comment>
<evidence type="ECO:0000259" key="1">
    <source>
        <dbReference type="SMART" id="SM00849"/>
    </source>
</evidence>
<dbReference type="Pfam" id="PF00753">
    <property type="entry name" value="Lactamase_B"/>
    <property type="match status" value="1"/>
</dbReference>
<dbReference type="Gene3D" id="3.60.15.10">
    <property type="entry name" value="Ribonuclease Z/Hydroxyacylglutathione hydrolase-like"/>
    <property type="match status" value="1"/>
</dbReference>
<dbReference type="InterPro" id="IPR050855">
    <property type="entry name" value="NDM-1-like"/>
</dbReference>
<keyword evidence="3" id="KW-1185">Reference proteome</keyword>
<sequence>MPMSDIFAVPEMSQDNRVRVYRGSRLRVCPNNFSGPEEFDGMEVDCYLLVTDRFRLLCDTLIRPEDMSTVFEDISADPVKRPLLVMNSHADWDHAWGNSYFTGERTMPIIAHEHCRTRLQSEKEQTFLANFQSSYPNHFHSVALTPPTITFHDRLSLYGGDLTVELFSAPGHCQDHIAAWIPELRLLLAFDAVETPVPLIENVAGVQSMFTTLERFASFQPQHVLCSHGGTTSPGIINANLTYFREIERRCRTVLTRQIPTEADLERASTLIDYSLDEVVTDASRMIEIPDPLDRSFYSGAHNANVRYIMQWLMS</sequence>
<gene>
    <name evidence="2" type="ORF">KSZ_55020</name>
</gene>
<dbReference type="InterPro" id="IPR001279">
    <property type="entry name" value="Metallo-B-lactamas"/>
</dbReference>
<dbReference type="SUPFAM" id="SSF56281">
    <property type="entry name" value="Metallo-hydrolase/oxidoreductase"/>
    <property type="match status" value="1"/>
</dbReference>
<feature type="domain" description="Metallo-beta-lactamase" evidence="1">
    <location>
        <begin position="43"/>
        <end position="228"/>
    </location>
</feature>
<proteinExistence type="predicted"/>
<evidence type="ECO:0000313" key="3">
    <source>
        <dbReference type="Proteomes" id="UP000635565"/>
    </source>
</evidence>
<name>A0ABQ3VQX1_9CHLR</name>
<protein>
    <recommendedName>
        <fullName evidence="1">Metallo-beta-lactamase domain-containing protein</fullName>
    </recommendedName>
</protein>
<dbReference type="InterPro" id="IPR036866">
    <property type="entry name" value="RibonucZ/Hydroxyglut_hydro"/>
</dbReference>
<dbReference type="RefSeq" id="WP_201365056.1">
    <property type="nucleotide sequence ID" value="NZ_BNJJ01000017.1"/>
</dbReference>
<reference evidence="2 3" key="1">
    <citation type="journal article" date="2021" name="Int. J. Syst. Evol. Microbiol.">
        <title>Reticulibacter mediterranei gen. nov., sp. nov., within the new family Reticulibacteraceae fam. nov., and Ktedonospora formicarum gen. nov., sp. nov., Ktedonobacter robiniae sp. nov., Dictyobacter formicarum sp. nov. and Dictyobacter arantiisoli sp. nov., belonging to the class Ktedonobacteria.</title>
        <authorList>
            <person name="Yabe S."/>
            <person name="Zheng Y."/>
            <person name="Wang C.M."/>
            <person name="Sakai Y."/>
            <person name="Abe K."/>
            <person name="Yokota A."/>
            <person name="Donadio S."/>
            <person name="Cavaletti L."/>
            <person name="Monciardini P."/>
        </authorList>
    </citation>
    <scope>NUCLEOTIDE SEQUENCE [LARGE SCALE GENOMIC DNA]</scope>
    <source>
        <strain evidence="2 3">SOSP1-9</strain>
    </source>
</reference>
<dbReference type="Proteomes" id="UP000635565">
    <property type="component" value="Unassembled WGS sequence"/>
</dbReference>
<dbReference type="EMBL" id="BNJJ01000017">
    <property type="protein sequence ID" value="GHO87496.1"/>
    <property type="molecule type" value="Genomic_DNA"/>
</dbReference>